<dbReference type="InParanoid" id="A0A369J4G6"/>
<accession>A0A369J4G6</accession>
<evidence type="ECO:0000313" key="3">
    <source>
        <dbReference type="Proteomes" id="UP000076154"/>
    </source>
</evidence>
<proteinExistence type="predicted"/>
<organism evidence="2 3">
    <name type="scientific">Hypsizygus marmoreus</name>
    <name type="common">White beech mushroom</name>
    <name type="synonym">Agaricus marmoreus</name>
    <dbReference type="NCBI Taxonomy" id="39966"/>
    <lineage>
        <taxon>Eukaryota</taxon>
        <taxon>Fungi</taxon>
        <taxon>Dikarya</taxon>
        <taxon>Basidiomycota</taxon>
        <taxon>Agaricomycotina</taxon>
        <taxon>Agaricomycetes</taxon>
        <taxon>Agaricomycetidae</taxon>
        <taxon>Agaricales</taxon>
        <taxon>Tricholomatineae</taxon>
        <taxon>Lyophyllaceae</taxon>
        <taxon>Hypsizygus</taxon>
    </lineage>
</organism>
<dbReference type="OrthoDB" id="2355984at2759"/>
<feature type="compositionally biased region" description="Pro residues" evidence="1">
    <location>
        <begin position="126"/>
        <end position="136"/>
    </location>
</feature>
<reference evidence="2" key="1">
    <citation type="submission" date="2018-04" db="EMBL/GenBank/DDBJ databases">
        <title>Whole genome sequencing of Hypsizygus marmoreus.</title>
        <authorList>
            <person name="Choi I.-G."/>
            <person name="Min B."/>
            <person name="Kim J.-G."/>
            <person name="Kim S."/>
            <person name="Oh Y.-L."/>
            <person name="Kong W.-S."/>
            <person name="Park H."/>
            <person name="Jeong J."/>
            <person name="Song E.-S."/>
        </authorList>
    </citation>
    <scope>NUCLEOTIDE SEQUENCE [LARGE SCALE GENOMIC DNA]</scope>
    <source>
        <strain evidence="2">51987-8</strain>
    </source>
</reference>
<evidence type="ECO:0000256" key="1">
    <source>
        <dbReference type="SAM" id="MobiDB-lite"/>
    </source>
</evidence>
<dbReference type="AlphaFoldDB" id="A0A369J4G6"/>
<evidence type="ECO:0008006" key="4">
    <source>
        <dbReference type="Google" id="ProtNLM"/>
    </source>
</evidence>
<name>A0A369J4G6_HYPMA</name>
<gene>
    <name evidence="2" type="ORF">Hypma_004712</name>
</gene>
<sequence length="376" mass="41145">MSSNAATPDPSSQTQSTPQQHQDPSSAGGSGTAHPPINEGDNQDLDPVTAAVLVSCNKSVEDFRSQTIAKAIAIANIHTVLKNAIPDDNVSFNESFSHFVAILDNHDQHLEEAHQRGRRDRSESPDPAPDQDPNPIIPSVKRVRLDDSQFPWVISNTIYQVILSPSLTRTLELLEVYGADLKATRRSLMNSPSCLEFPDSEWTNVLSGQAVNLDNVLSGYFSTSNNDEHVEVVGDLEIKFGTVAPTKTVSNGGEWSIAWNRTAKAITTAFPHHGGELAAYAEFIVGLFAATDSHFHDQIIFFDKATAHMDSIGVNVTYKPPPSNMQRAIPTARRKQEACNRWYDGLCTLEPTQCRRLHICNKCSTAGHKSPDCTTA</sequence>
<evidence type="ECO:0000313" key="2">
    <source>
        <dbReference type="EMBL" id="RDB15295.1"/>
    </source>
</evidence>
<dbReference type="EMBL" id="LUEZ02000184">
    <property type="protein sequence ID" value="RDB15295.1"/>
    <property type="molecule type" value="Genomic_DNA"/>
</dbReference>
<feature type="region of interest" description="Disordered" evidence="1">
    <location>
        <begin position="1"/>
        <end position="44"/>
    </location>
</feature>
<comment type="caution">
    <text evidence="2">The sequence shown here is derived from an EMBL/GenBank/DDBJ whole genome shotgun (WGS) entry which is preliminary data.</text>
</comment>
<keyword evidence="3" id="KW-1185">Reference proteome</keyword>
<protein>
    <recommendedName>
        <fullName evidence="4">CCHC-type domain-containing protein</fullName>
    </recommendedName>
</protein>
<feature type="compositionally biased region" description="Basic and acidic residues" evidence="1">
    <location>
        <begin position="111"/>
        <end position="124"/>
    </location>
</feature>
<dbReference type="Proteomes" id="UP000076154">
    <property type="component" value="Unassembled WGS sequence"/>
</dbReference>
<dbReference type="STRING" id="39966.A0A369J4G6"/>
<feature type="region of interest" description="Disordered" evidence="1">
    <location>
        <begin position="111"/>
        <end position="138"/>
    </location>
</feature>
<feature type="compositionally biased region" description="Low complexity" evidence="1">
    <location>
        <begin position="7"/>
        <end position="26"/>
    </location>
</feature>